<accession>A0A023DYZ8</accession>
<evidence type="ECO:0000313" key="2">
    <source>
        <dbReference type="Proteomes" id="UP000024842"/>
    </source>
</evidence>
<sequence length="44" mass="5404">MCLRVWKENYRILHTRMALLNVMKKKHQKKIFDSSRKKVSEKSL</sequence>
<gene>
    <name evidence="1" type="ORF">HE1_00367</name>
</gene>
<dbReference type="Proteomes" id="UP000024842">
    <property type="component" value="Unassembled WGS sequence"/>
</dbReference>
<reference evidence="1 2" key="1">
    <citation type="journal article" date="2014" name="FEMS Microbiol. Lett.">
        <title>Draft genome sequences of three Holospora species (Holospora obtusa, Holospora undulata, and Holospora elegans), endonuclear symbiotic bacteria of the ciliate Paramecium caudatum.</title>
        <authorList>
            <person name="Dohra H."/>
            <person name="Tanaka K."/>
            <person name="Suzuki T."/>
            <person name="Fujishima M."/>
            <person name="Suzuki H."/>
        </authorList>
    </citation>
    <scope>NUCLEOTIDE SEQUENCE [LARGE SCALE GENOMIC DNA]</scope>
    <source>
        <strain evidence="1 2">E1</strain>
    </source>
</reference>
<proteinExistence type="predicted"/>
<keyword evidence="2" id="KW-1185">Reference proteome</keyword>
<dbReference type="AlphaFoldDB" id="A0A023DYZ8"/>
<comment type="caution">
    <text evidence="1">The sequence shown here is derived from an EMBL/GenBank/DDBJ whole genome shotgun (WGS) entry which is preliminary data.</text>
</comment>
<organism evidence="1 2">
    <name type="scientific">Holospora elegans E1</name>
    <dbReference type="NCBI Taxonomy" id="1427503"/>
    <lineage>
        <taxon>Bacteria</taxon>
        <taxon>Pseudomonadati</taxon>
        <taxon>Pseudomonadota</taxon>
        <taxon>Alphaproteobacteria</taxon>
        <taxon>Holosporales</taxon>
        <taxon>Holosporaceae</taxon>
        <taxon>Holospora</taxon>
    </lineage>
</organism>
<name>A0A023DYZ8_9PROT</name>
<dbReference type="STRING" id="1427503.HE1_00367"/>
<dbReference type="EMBL" id="BAUP01000057">
    <property type="protein sequence ID" value="GAJ46047.1"/>
    <property type="molecule type" value="Genomic_DNA"/>
</dbReference>
<evidence type="ECO:0000313" key="1">
    <source>
        <dbReference type="EMBL" id="GAJ46047.1"/>
    </source>
</evidence>
<protein>
    <submittedName>
        <fullName evidence="1">Uncharacterized protein</fullName>
    </submittedName>
</protein>